<dbReference type="GO" id="GO:0005615">
    <property type="term" value="C:extracellular space"/>
    <property type="evidence" value="ECO:0007669"/>
    <property type="project" value="TreeGrafter"/>
</dbReference>
<comment type="caution">
    <text evidence="5">The sequence shown here is derived from an EMBL/GenBank/DDBJ whole genome shotgun (WGS) entry which is preliminary data.</text>
</comment>
<evidence type="ECO:0000256" key="3">
    <source>
        <dbReference type="SAM" id="MobiDB-lite"/>
    </source>
</evidence>
<comment type="caution">
    <text evidence="2">Lacks conserved residue(s) required for the propagation of feature annotation.</text>
</comment>
<dbReference type="SUPFAM" id="SSF49854">
    <property type="entry name" value="Spermadhesin, CUB domain"/>
    <property type="match status" value="3"/>
</dbReference>
<dbReference type="GO" id="GO:0004252">
    <property type="term" value="F:serine-type endopeptidase activity"/>
    <property type="evidence" value="ECO:0007669"/>
    <property type="project" value="TreeGrafter"/>
</dbReference>
<dbReference type="CDD" id="cd00041">
    <property type="entry name" value="CUB"/>
    <property type="match status" value="1"/>
</dbReference>
<organism evidence="5 6">
    <name type="scientific">Littorina saxatilis</name>
    <dbReference type="NCBI Taxonomy" id="31220"/>
    <lineage>
        <taxon>Eukaryota</taxon>
        <taxon>Metazoa</taxon>
        <taxon>Spiralia</taxon>
        <taxon>Lophotrochozoa</taxon>
        <taxon>Mollusca</taxon>
        <taxon>Gastropoda</taxon>
        <taxon>Caenogastropoda</taxon>
        <taxon>Littorinimorpha</taxon>
        <taxon>Littorinoidea</taxon>
        <taxon>Littorinidae</taxon>
        <taxon>Littorina</taxon>
    </lineage>
</organism>
<dbReference type="Proteomes" id="UP001374579">
    <property type="component" value="Unassembled WGS sequence"/>
</dbReference>
<name>A0AAN9BEJ6_9CAEN</name>
<dbReference type="PANTHER" id="PTHR24255:SF31">
    <property type="entry name" value="CUBILIN-LIKE PROTEIN"/>
    <property type="match status" value="1"/>
</dbReference>
<evidence type="ECO:0000256" key="1">
    <source>
        <dbReference type="ARBA" id="ARBA00023157"/>
    </source>
</evidence>
<feature type="region of interest" description="Disordered" evidence="3">
    <location>
        <begin position="1"/>
        <end position="22"/>
    </location>
</feature>
<evidence type="ECO:0000259" key="4">
    <source>
        <dbReference type="PROSITE" id="PS01180"/>
    </source>
</evidence>
<dbReference type="EMBL" id="JBAMIC010000008">
    <property type="protein sequence ID" value="KAK7104618.1"/>
    <property type="molecule type" value="Genomic_DNA"/>
</dbReference>
<reference evidence="5 6" key="1">
    <citation type="submission" date="2024-02" db="EMBL/GenBank/DDBJ databases">
        <title>Chromosome-scale genome assembly of the rough periwinkle Littorina saxatilis.</title>
        <authorList>
            <person name="De Jode A."/>
            <person name="Faria R."/>
            <person name="Formenti G."/>
            <person name="Sims Y."/>
            <person name="Smith T.P."/>
            <person name="Tracey A."/>
            <person name="Wood J.M.D."/>
            <person name="Zagrodzka Z.B."/>
            <person name="Johannesson K."/>
            <person name="Butlin R.K."/>
            <person name="Leder E.H."/>
        </authorList>
    </citation>
    <scope>NUCLEOTIDE SEQUENCE [LARGE SCALE GENOMIC DNA]</scope>
    <source>
        <strain evidence="5">Snail1</strain>
        <tissue evidence="5">Muscle</tissue>
    </source>
</reference>
<dbReference type="PROSITE" id="PS01180">
    <property type="entry name" value="CUB"/>
    <property type="match status" value="2"/>
</dbReference>
<feature type="domain" description="CUB" evidence="4">
    <location>
        <begin position="558"/>
        <end position="674"/>
    </location>
</feature>
<keyword evidence="1" id="KW-1015">Disulfide bond</keyword>
<dbReference type="PANTHER" id="PTHR24255">
    <property type="entry name" value="COMPLEMENT COMPONENT 1, S SUBCOMPONENT-RELATED"/>
    <property type="match status" value="1"/>
</dbReference>
<dbReference type="InterPro" id="IPR000859">
    <property type="entry name" value="CUB_dom"/>
</dbReference>
<evidence type="ECO:0000313" key="5">
    <source>
        <dbReference type="EMBL" id="KAK7104618.1"/>
    </source>
</evidence>
<proteinExistence type="predicted"/>
<dbReference type="InterPro" id="IPR035914">
    <property type="entry name" value="Sperma_CUB_dom_sf"/>
</dbReference>
<accession>A0AAN9BEJ6</accession>
<feature type="compositionally biased region" description="Polar residues" evidence="3">
    <location>
        <begin position="11"/>
        <end position="20"/>
    </location>
</feature>
<dbReference type="Gene3D" id="2.60.120.290">
    <property type="entry name" value="Spermadhesin, CUB domain"/>
    <property type="match status" value="3"/>
</dbReference>
<protein>
    <recommendedName>
        <fullName evidence="4">CUB domain-containing protein</fullName>
    </recommendedName>
</protein>
<evidence type="ECO:0000313" key="6">
    <source>
        <dbReference type="Proteomes" id="UP001374579"/>
    </source>
</evidence>
<dbReference type="SMART" id="SM00042">
    <property type="entry name" value="CUB"/>
    <property type="match status" value="3"/>
</dbReference>
<gene>
    <name evidence="5" type="ORF">V1264_019308</name>
</gene>
<dbReference type="AlphaFoldDB" id="A0AAN9BEJ6"/>
<feature type="domain" description="CUB" evidence="4">
    <location>
        <begin position="104"/>
        <end position="197"/>
    </location>
</feature>
<evidence type="ECO:0000256" key="2">
    <source>
        <dbReference type="PROSITE-ProRule" id="PRU00059"/>
    </source>
</evidence>
<keyword evidence="6" id="KW-1185">Reference proteome</keyword>
<sequence length="842" mass="96957">MATHLHFHGQLTEQNENSHATQRREQDCIKRLGVQDYHDRCLKTTNMAAIFLFLLSAALLDLSAAKPPAKREKRSARWEYYDVHPVETITIQSEDLGENPNELNYPNNAEWFLNIYSDRSAYLNIQYDVDIESTSDCSHDALTLGAYVRLSHQVRICGTQSGTFSVSLEEYYGEYYLSFMTDSRITGRGFNLTITADHYPYYSTTDLPHYNRPADGGMGSTPYNYNDYTSNYHTTDRYNTDRYATDRYNTDRYTTNRYNTDRYNTDRYATDQYNTNRYNTDRYNTYRSYGDYSTDYSTDYYSQDYYGTSDDGWNYNAGTTEGSSPAFSTSCQRYIDVYEFESRTINSSAECDTVQGNYPDNADWTFTIWTMSYLSYLNIEFDVDIESETSCRYDKLTFGYDEIHVCGTQRGTFSVHHFDPEYLLRFQSDGSVTGRGFNLTITADTYPYYSTTDLPHYNRPADGGMGSTPYNYNDYTSNYHTTDRYNTDRYATDRYNTDRYTTDRYNTDRYNTYRSYGDYSTDSSTDYYSQDYYGTSDDGWNYNAGTTEGSSPAFSTSCQRTIYVFEFESRTIDSSAECDTVQGNYPNNADWTITIRTMIPFGYLNIEYDVDIENSDDCVFDTLTFGYTGNYVNRVCGTHRGTFSALNQDTEYIVRFRSDGSGTGRGFNVTITVDDYPYYSTTDLPYHNSPANGTMSNDYTSSYYTTDRYATDRYPEYPRLEPSNGERKTARLETLGTELRELETLGTELRELVDSVREAVLSFDDFQDVYYHETPRHHNNMPSYPEGYAHDGMARDNPYAPGGVLFDGMVLGDGIPGYPDAYIPEAMPGDNAMPGDYAMPGP</sequence>